<organism evidence="2 3">
    <name type="scientific">Mesobacillus zeae</name>
    <dbReference type="NCBI Taxonomy" id="1917180"/>
    <lineage>
        <taxon>Bacteria</taxon>
        <taxon>Bacillati</taxon>
        <taxon>Bacillota</taxon>
        <taxon>Bacilli</taxon>
        <taxon>Bacillales</taxon>
        <taxon>Bacillaceae</taxon>
        <taxon>Mesobacillus</taxon>
    </lineage>
</organism>
<dbReference type="AlphaFoldDB" id="A0A398BEJ6"/>
<proteinExistence type="predicted"/>
<reference evidence="2 3" key="1">
    <citation type="submission" date="2018-08" db="EMBL/GenBank/DDBJ databases">
        <title>Bacillus jemisoniae sp. nov., Bacillus chryseoplanitiae sp. nov., Bacillus resnikiae sp. nov., and Bacillus frankliniae sp. nov., isolated from Viking spacecraft and associated surfaces.</title>
        <authorList>
            <person name="Seuylemezian A."/>
            <person name="Vaishampayan P."/>
        </authorList>
    </citation>
    <scope>NUCLEOTIDE SEQUENCE [LARGE SCALE GENOMIC DNA]</scope>
    <source>
        <strain evidence="2 3">JJ-247</strain>
    </source>
</reference>
<accession>A0A398BEJ6</accession>
<feature type="chain" id="PRO_5038883022" description="Lipoprotein" evidence="1">
    <location>
        <begin position="21"/>
        <end position="160"/>
    </location>
</feature>
<dbReference type="OrthoDB" id="2882935at2"/>
<evidence type="ECO:0008006" key="4">
    <source>
        <dbReference type="Google" id="ProtNLM"/>
    </source>
</evidence>
<evidence type="ECO:0000256" key="1">
    <source>
        <dbReference type="SAM" id="SignalP"/>
    </source>
</evidence>
<comment type="caution">
    <text evidence="2">The sequence shown here is derived from an EMBL/GenBank/DDBJ whole genome shotgun (WGS) entry which is preliminary data.</text>
</comment>
<protein>
    <recommendedName>
        <fullName evidence="4">Lipoprotein</fullName>
    </recommendedName>
</protein>
<dbReference type="RefSeq" id="WP_119112326.1">
    <property type="nucleotide sequence ID" value="NZ_CBCSEO010000014.1"/>
</dbReference>
<gene>
    <name evidence="2" type="ORF">D1970_07820</name>
</gene>
<name>A0A398BEJ6_9BACI</name>
<keyword evidence="1" id="KW-0732">Signal</keyword>
<feature type="signal peptide" evidence="1">
    <location>
        <begin position="1"/>
        <end position="20"/>
    </location>
</feature>
<evidence type="ECO:0000313" key="2">
    <source>
        <dbReference type="EMBL" id="RID86006.1"/>
    </source>
</evidence>
<keyword evidence="3" id="KW-1185">Reference proteome</keyword>
<dbReference type="PROSITE" id="PS51257">
    <property type="entry name" value="PROKAR_LIPOPROTEIN"/>
    <property type="match status" value="1"/>
</dbReference>
<dbReference type="EMBL" id="QWVT01000014">
    <property type="protein sequence ID" value="RID86006.1"/>
    <property type="molecule type" value="Genomic_DNA"/>
</dbReference>
<sequence>MKSFKVYVLSIVAVVTLVLSGCNDSSNEAQQGSVTKKGDLEDSIQTLGKAQNIEMNSIENGTTLRTLTKKEDIETFIKKQRMDEWKSISTLPEGVKKQYEYIFSQENTVKLTEKEEKNRSLHRVAQLITYKDVPYVTLKVSFTELNFRVPDDAEKYLSQH</sequence>
<dbReference type="Proteomes" id="UP000265816">
    <property type="component" value="Unassembled WGS sequence"/>
</dbReference>
<evidence type="ECO:0000313" key="3">
    <source>
        <dbReference type="Proteomes" id="UP000265816"/>
    </source>
</evidence>